<sequence>MEIQGNIDNVKKGRILTLALVISLSILFFKITQQSVIVNPVTIILRGVGYFIFSYIGLIWALRFQVTLHTLLYIVPQTSLFIFAEMIFLELFFFRRVGRVYEVLILIGILAILFGGIYMSFLMANIFNVSTIKKEIPLVQAARTVSFIGTLICTFFITVGIMDANFNIFITMAILLLTYTGLIFFHLRHMDISWERIGGYTALTLLFLSTSVIALAIVSQRHEVIALGPTVGGFISLEYITKKQRNMVRNFDLIQYVFLLVLTFILGIYYS</sequence>
<name>A0A0G0QXE7_9BACT</name>
<organism evidence="2 3">
    <name type="scientific">candidate division WS6 bacterium GW2011_GWF2_39_15</name>
    <dbReference type="NCBI Taxonomy" id="1619100"/>
    <lineage>
        <taxon>Bacteria</taxon>
        <taxon>Candidatus Dojkabacteria</taxon>
    </lineage>
</organism>
<dbReference type="STRING" id="1619100.UT34_C0001G0337"/>
<feature type="transmembrane region" description="Helical" evidence="1">
    <location>
        <begin position="43"/>
        <end position="62"/>
    </location>
</feature>
<evidence type="ECO:0000256" key="1">
    <source>
        <dbReference type="SAM" id="Phobius"/>
    </source>
</evidence>
<gene>
    <name evidence="2" type="ORF">UT34_C0001G0337</name>
</gene>
<dbReference type="PATRIC" id="fig|1619100.3.peg.342"/>
<evidence type="ECO:0000313" key="2">
    <source>
        <dbReference type="EMBL" id="KKR06297.1"/>
    </source>
</evidence>
<feature type="transmembrane region" description="Helical" evidence="1">
    <location>
        <begin position="197"/>
        <end position="218"/>
    </location>
</feature>
<dbReference type="AlphaFoldDB" id="A0A0G0QXE7"/>
<comment type="caution">
    <text evidence="2">The sequence shown here is derived from an EMBL/GenBank/DDBJ whole genome shotgun (WGS) entry which is preliminary data.</text>
</comment>
<feature type="transmembrane region" description="Helical" evidence="1">
    <location>
        <begin position="168"/>
        <end position="185"/>
    </location>
</feature>
<protein>
    <submittedName>
        <fullName evidence="2">Uncharacterized protein</fullName>
    </submittedName>
</protein>
<reference evidence="2 3" key="1">
    <citation type="journal article" date="2015" name="Nature">
        <title>rRNA introns, odd ribosomes, and small enigmatic genomes across a large radiation of phyla.</title>
        <authorList>
            <person name="Brown C.T."/>
            <person name="Hug L.A."/>
            <person name="Thomas B.C."/>
            <person name="Sharon I."/>
            <person name="Castelle C.J."/>
            <person name="Singh A."/>
            <person name="Wilkins M.J."/>
            <person name="Williams K.H."/>
            <person name="Banfield J.F."/>
        </authorList>
    </citation>
    <scope>NUCLEOTIDE SEQUENCE [LARGE SCALE GENOMIC DNA]</scope>
</reference>
<feature type="transmembrane region" description="Helical" evidence="1">
    <location>
        <begin position="224"/>
        <end position="241"/>
    </location>
</feature>
<keyword evidence="1" id="KW-0472">Membrane</keyword>
<dbReference type="EMBL" id="LBWK01000001">
    <property type="protein sequence ID" value="KKR06297.1"/>
    <property type="molecule type" value="Genomic_DNA"/>
</dbReference>
<feature type="transmembrane region" description="Helical" evidence="1">
    <location>
        <begin position="145"/>
        <end position="162"/>
    </location>
</feature>
<feature type="transmembrane region" description="Helical" evidence="1">
    <location>
        <begin position="71"/>
        <end position="94"/>
    </location>
</feature>
<dbReference type="Proteomes" id="UP000034799">
    <property type="component" value="Unassembled WGS sequence"/>
</dbReference>
<feature type="transmembrane region" description="Helical" evidence="1">
    <location>
        <begin position="100"/>
        <end position="124"/>
    </location>
</feature>
<keyword evidence="1" id="KW-0812">Transmembrane</keyword>
<keyword evidence="1" id="KW-1133">Transmembrane helix</keyword>
<proteinExistence type="predicted"/>
<feature type="transmembrane region" description="Helical" evidence="1">
    <location>
        <begin position="253"/>
        <end position="270"/>
    </location>
</feature>
<feature type="transmembrane region" description="Helical" evidence="1">
    <location>
        <begin position="12"/>
        <end position="31"/>
    </location>
</feature>
<accession>A0A0G0QXE7</accession>
<evidence type="ECO:0000313" key="3">
    <source>
        <dbReference type="Proteomes" id="UP000034799"/>
    </source>
</evidence>